<dbReference type="GO" id="GO:0055085">
    <property type="term" value="P:transmembrane transport"/>
    <property type="evidence" value="ECO:0007669"/>
    <property type="project" value="InterPro"/>
</dbReference>
<evidence type="ECO:0000256" key="4">
    <source>
        <dbReference type="ARBA" id="ARBA00022692"/>
    </source>
</evidence>
<evidence type="ECO:0000256" key="3">
    <source>
        <dbReference type="ARBA" id="ARBA00022448"/>
    </source>
</evidence>
<keyword evidence="6 9" id="KW-1133">Transmembrane helix</keyword>
<evidence type="ECO:0000256" key="8">
    <source>
        <dbReference type="PROSITE-ProRule" id="PRU00282"/>
    </source>
</evidence>
<dbReference type="PANTHER" id="PTHR45683">
    <property type="entry name" value="MITOCHONDRIAL NICOTINAMIDE ADENINE DINUCLEOTIDE TRANSPORTER 1-RELATED-RELATED"/>
    <property type="match status" value="1"/>
</dbReference>
<feature type="repeat" description="Solcar" evidence="8">
    <location>
        <begin position="231"/>
        <end position="322"/>
    </location>
</feature>
<accession>A0AAU9IJZ0</accession>
<evidence type="ECO:0000256" key="7">
    <source>
        <dbReference type="ARBA" id="ARBA00023136"/>
    </source>
</evidence>
<keyword evidence="4 8" id="KW-0812">Transmembrane</keyword>
<dbReference type="AlphaFoldDB" id="A0AAU9IJZ0"/>
<gene>
    <name evidence="10" type="ORF">BSTOLATCC_MIC9324</name>
</gene>
<keyword evidence="5" id="KW-0677">Repeat</keyword>
<comment type="subcellular location">
    <subcellularLocation>
        <location evidence="1">Membrane</location>
        <topology evidence="1">Multi-pass membrane protein</topology>
    </subcellularLocation>
</comment>
<evidence type="ECO:0000313" key="10">
    <source>
        <dbReference type="EMBL" id="CAG9313508.1"/>
    </source>
</evidence>
<reference evidence="10" key="1">
    <citation type="submission" date="2021-09" db="EMBL/GenBank/DDBJ databases">
        <authorList>
            <consortium name="AG Swart"/>
            <person name="Singh M."/>
            <person name="Singh A."/>
            <person name="Seah K."/>
            <person name="Emmerich C."/>
        </authorList>
    </citation>
    <scope>NUCLEOTIDE SEQUENCE</scope>
    <source>
        <strain evidence="10">ATCC30299</strain>
    </source>
</reference>
<dbReference type="Proteomes" id="UP001162131">
    <property type="component" value="Unassembled WGS sequence"/>
</dbReference>
<name>A0AAU9IJZ0_9CILI</name>
<dbReference type="InterPro" id="IPR023395">
    <property type="entry name" value="MCP_dom_sf"/>
</dbReference>
<organism evidence="10 11">
    <name type="scientific">Blepharisma stoltei</name>
    <dbReference type="NCBI Taxonomy" id="1481888"/>
    <lineage>
        <taxon>Eukaryota</taxon>
        <taxon>Sar</taxon>
        <taxon>Alveolata</taxon>
        <taxon>Ciliophora</taxon>
        <taxon>Postciliodesmatophora</taxon>
        <taxon>Heterotrichea</taxon>
        <taxon>Heterotrichida</taxon>
        <taxon>Blepharismidae</taxon>
        <taxon>Blepharisma</taxon>
    </lineage>
</organism>
<keyword evidence="11" id="KW-1185">Reference proteome</keyword>
<comment type="similarity">
    <text evidence="2">Belongs to the mitochondrial carrier (TC 2.A.29) family.</text>
</comment>
<dbReference type="GO" id="GO:0016020">
    <property type="term" value="C:membrane"/>
    <property type="evidence" value="ECO:0007669"/>
    <property type="project" value="UniProtKB-SubCell"/>
</dbReference>
<dbReference type="InterPro" id="IPR018108">
    <property type="entry name" value="MCP_transmembrane"/>
</dbReference>
<dbReference type="GO" id="GO:0006862">
    <property type="term" value="P:nucleotide transport"/>
    <property type="evidence" value="ECO:0007669"/>
    <property type="project" value="InterPro"/>
</dbReference>
<evidence type="ECO:0008006" key="12">
    <source>
        <dbReference type="Google" id="ProtNLM"/>
    </source>
</evidence>
<evidence type="ECO:0000313" key="11">
    <source>
        <dbReference type="Proteomes" id="UP001162131"/>
    </source>
</evidence>
<comment type="caution">
    <text evidence="10">The sequence shown here is derived from an EMBL/GenBank/DDBJ whole genome shotgun (WGS) entry which is preliminary data.</text>
</comment>
<evidence type="ECO:0000256" key="5">
    <source>
        <dbReference type="ARBA" id="ARBA00022737"/>
    </source>
</evidence>
<dbReference type="EMBL" id="CAJZBQ010000011">
    <property type="protein sequence ID" value="CAG9313508.1"/>
    <property type="molecule type" value="Genomic_DNA"/>
</dbReference>
<proteinExistence type="inferred from homology"/>
<dbReference type="Gene3D" id="1.50.40.10">
    <property type="entry name" value="Mitochondrial carrier domain"/>
    <property type="match status" value="1"/>
</dbReference>
<evidence type="ECO:0000256" key="1">
    <source>
        <dbReference type="ARBA" id="ARBA00004141"/>
    </source>
</evidence>
<dbReference type="PROSITE" id="PS50920">
    <property type="entry name" value="SOLCAR"/>
    <property type="match status" value="1"/>
</dbReference>
<sequence length="338" mass="39111">MDELVYQKLQENERRMKLYGPHLAGLINASINLCVYPFLQISTQLQLSPIPSSHNYIGKSYAEKVSSFIWNPHPANRPYKAPLFKNANSAIIWNSLQGYLGFYRGFFMGISHFYFGILARTAGTYLTFACFGENYIKSSQERIITETLLSSMCEAIIQPIFVAQTRFIQQNRRANFRTYDDFFHMWKISGFRSMYQGWGAILPKQAIINVWVNHAPMIDDMTDEILGLKRNNKYNVFSKEILLGLAPYFIAYPFLTAQRRVACQESHIGMPERKYKGVLHCMWKVATQEGIDVLFRGSLFYSIAIAAWVFAMPTLTQTVWQKYEDSAKEDISRLLRLD</sequence>
<evidence type="ECO:0000256" key="2">
    <source>
        <dbReference type="ARBA" id="ARBA00006375"/>
    </source>
</evidence>
<protein>
    <recommendedName>
        <fullName evidence="12">Mitochondrial carrier protein</fullName>
    </recommendedName>
</protein>
<evidence type="ECO:0000256" key="9">
    <source>
        <dbReference type="SAM" id="Phobius"/>
    </source>
</evidence>
<feature type="transmembrane region" description="Helical" evidence="9">
    <location>
        <begin position="18"/>
        <end position="39"/>
    </location>
</feature>
<evidence type="ECO:0000256" key="6">
    <source>
        <dbReference type="ARBA" id="ARBA00022989"/>
    </source>
</evidence>
<keyword evidence="7 8" id="KW-0472">Membrane</keyword>
<dbReference type="InterPro" id="IPR044712">
    <property type="entry name" value="SLC25A32-like"/>
</dbReference>
<dbReference type="SUPFAM" id="SSF103506">
    <property type="entry name" value="Mitochondrial carrier"/>
    <property type="match status" value="1"/>
</dbReference>
<keyword evidence="3" id="KW-0813">Transport</keyword>